<proteinExistence type="predicted"/>
<comment type="caution">
    <text evidence="1">The sequence shown here is derived from an EMBL/GenBank/DDBJ whole genome shotgun (WGS) entry which is preliminary data.</text>
</comment>
<dbReference type="Proteomes" id="UP000183760">
    <property type="component" value="Unassembled WGS sequence"/>
</dbReference>
<evidence type="ECO:0000313" key="3">
    <source>
        <dbReference type="Proteomes" id="UP000183760"/>
    </source>
</evidence>
<organism evidence="1 4">
    <name type="scientific">Myxococcus fulvus</name>
    <dbReference type="NCBI Taxonomy" id="33"/>
    <lineage>
        <taxon>Bacteria</taxon>
        <taxon>Pseudomonadati</taxon>
        <taxon>Myxococcota</taxon>
        <taxon>Myxococcia</taxon>
        <taxon>Myxococcales</taxon>
        <taxon>Cystobacterineae</taxon>
        <taxon>Myxococcaceae</taxon>
        <taxon>Myxococcus</taxon>
    </lineage>
</organism>
<dbReference type="EMBL" id="BJXR01000017">
    <property type="protein sequence ID" value="GEN06846.1"/>
    <property type="molecule type" value="Genomic_DNA"/>
</dbReference>
<protein>
    <submittedName>
        <fullName evidence="1">Uncharacterized protein</fullName>
    </submittedName>
</protein>
<evidence type="ECO:0000313" key="4">
    <source>
        <dbReference type="Proteomes" id="UP000321514"/>
    </source>
</evidence>
<keyword evidence="3" id="KW-1185">Reference proteome</keyword>
<dbReference type="AlphaFoldDB" id="A0A511SY62"/>
<dbReference type="STRING" id="1334629.MFUL124B02_39070"/>
<dbReference type="RefSeq" id="WP_074953972.1">
    <property type="nucleotide sequence ID" value="NZ_BJXR01000017.1"/>
</dbReference>
<dbReference type="Proteomes" id="UP000321514">
    <property type="component" value="Unassembled WGS sequence"/>
</dbReference>
<sequence>MAKTPAPSGMGRKWPFAVVGLVLATGAAFVFAYRLSPAPAEPLTDREARLNVLALCDAVQAYRDEHGNYQLAGPTPREVPRGGRAVPFPQDEAFHRLGFEPQDGVRFQYEVVLQESPVGEPEVSCLARGDFDADGLNSVYRVRLDSNGMTTPIEVEREGE</sequence>
<name>A0A511SY62_MYXFU</name>
<reference evidence="1 4" key="2">
    <citation type="submission" date="2019-07" db="EMBL/GenBank/DDBJ databases">
        <title>Whole genome shotgun sequence of Myxococcus fulvus NBRC 100333.</title>
        <authorList>
            <person name="Hosoyama A."/>
            <person name="Uohara A."/>
            <person name="Ohji S."/>
            <person name="Ichikawa N."/>
        </authorList>
    </citation>
    <scope>NUCLEOTIDE SEQUENCE [LARGE SCALE GENOMIC DNA]</scope>
    <source>
        <strain evidence="1 4">NBRC 100333</strain>
    </source>
</reference>
<evidence type="ECO:0000313" key="1">
    <source>
        <dbReference type="EMBL" id="GEN06846.1"/>
    </source>
</evidence>
<dbReference type="EMBL" id="FOIB01000004">
    <property type="protein sequence ID" value="SEU04147.1"/>
    <property type="molecule type" value="Genomic_DNA"/>
</dbReference>
<gene>
    <name evidence="1" type="ORF">MFU01_18830</name>
    <name evidence="2" type="ORF">SAMN05443572_104529</name>
</gene>
<evidence type="ECO:0000313" key="2">
    <source>
        <dbReference type="EMBL" id="SEU04147.1"/>
    </source>
</evidence>
<reference evidence="2 3" key="1">
    <citation type="submission" date="2016-10" db="EMBL/GenBank/DDBJ databases">
        <authorList>
            <person name="Varghese N."/>
            <person name="Submissions S."/>
        </authorList>
    </citation>
    <scope>NUCLEOTIDE SEQUENCE [LARGE SCALE GENOMIC DNA]</scope>
    <source>
        <strain evidence="2 3">DSM 16525</strain>
    </source>
</reference>
<accession>A0A511SY62</accession>